<evidence type="ECO:0000313" key="4">
    <source>
        <dbReference type="EMBL" id="QYF48232.1"/>
    </source>
</evidence>
<feature type="domain" description="Winged helix-turn helix" evidence="3">
    <location>
        <begin position="106"/>
        <end position="157"/>
    </location>
</feature>
<dbReference type="Pfam" id="PF13551">
    <property type="entry name" value="HTH_29"/>
    <property type="match status" value="1"/>
</dbReference>
<accession>A0ABX8V157</accession>
<organism evidence="4 5">
    <name type="scientific">Candidatus Rhabdochlamydia oedothoracis</name>
    <dbReference type="NCBI Taxonomy" id="2720720"/>
    <lineage>
        <taxon>Bacteria</taxon>
        <taxon>Pseudomonadati</taxon>
        <taxon>Chlamydiota</taxon>
        <taxon>Chlamydiia</taxon>
        <taxon>Parachlamydiales</taxon>
        <taxon>Candidatus Rhabdochlamydiaceae</taxon>
        <taxon>Candidatus Rhabdochlamydia</taxon>
    </lineage>
</organism>
<dbReference type="Pfam" id="PF13358">
    <property type="entry name" value="DDE_3"/>
    <property type="match status" value="1"/>
</dbReference>
<dbReference type="InterPro" id="IPR047655">
    <property type="entry name" value="Transpos_IS630-like"/>
</dbReference>
<proteinExistence type="predicted"/>
<reference evidence="4 5" key="1">
    <citation type="journal article" date="2022" name="bioRxiv">
        <title>Ecology and evolution of chlamydial symbionts of arthropods.</title>
        <authorList>
            <person name="Halter T."/>
            <person name="Koestlbacher S."/>
            <person name="Collingro A."/>
            <person name="Sixt B.S."/>
            <person name="Toenshoff E.R."/>
            <person name="Hendrickx F."/>
            <person name="Kostanjsek R."/>
            <person name="Horn M."/>
        </authorList>
    </citation>
    <scope>NUCLEOTIDE SEQUENCE [LARGE SCALE GENOMIC DNA]</scope>
    <source>
        <strain evidence="4">W744xW776</strain>
    </source>
</reference>
<dbReference type="InterPro" id="IPR025959">
    <property type="entry name" value="Winged_HTH_dom"/>
</dbReference>
<dbReference type="InterPro" id="IPR036397">
    <property type="entry name" value="RNaseH_sf"/>
</dbReference>
<gene>
    <name evidence="4" type="ORF">RHABOEDO_000355</name>
</gene>
<dbReference type="Gene3D" id="3.30.420.10">
    <property type="entry name" value="Ribonuclease H-like superfamily/Ribonuclease H"/>
    <property type="match status" value="1"/>
</dbReference>
<evidence type="ECO:0000259" key="3">
    <source>
        <dbReference type="Pfam" id="PF13592"/>
    </source>
</evidence>
<dbReference type="PANTHER" id="PTHR46564">
    <property type="entry name" value="TRANSPOSASE"/>
    <property type="match status" value="1"/>
</dbReference>
<evidence type="ECO:0000313" key="5">
    <source>
        <dbReference type="Proteomes" id="UP000826014"/>
    </source>
</evidence>
<dbReference type="InterPro" id="IPR009057">
    <property type="entry name" value="Homeodomain-like_sf"/>
</dbReference>
<dbReference type="SUPFAM" id="SSF53098">
    <property type="entry name" value="Ribonuclease H-like"/>
    <property type="match status" value="1"/>
</dbReference>
<sequence>MQPEANFLKINQKTSSKARHRHERDKRLCDRIKSILLLDEGWTYPQVAHALLLDEDTIRRYYKTYLEGGKEALLNLNYAGKACRLNQGQLKQLKIYVKEEAPSSAKQVVNFAKDHFGICYTPSAMVSLLHRLNFTYKKPKLIPGKVNEKAKELFSQELQNLEKELAQTDQLLYLDGVHPQHNSKPSYGWYEKGSKAILLTNTGRKRININGALDVKRLEVTTLSSDSINAQSTLDLFKKWEEKYPFAQRIVVICDNAAYYRSKIVANYLKTSRVEIKFLPPYSPDLNLIERLWRFMNKKVRNNRYYEKFLDFKKAICAFFEKIPKYREELQPLLSRKFCLVKS</sequence>
<dbReference type="Pfam" id="PF13592">
    <property type="entry name" value="HTH_33"/>
    <property type="match status" value="1"/>
</dbReference>
<dbReference type="NCBIfam" id="NF033545">
    <property type="entry name" value="transpos_IS630"/>
    <property type="match status" value="1"/>
</dbReference>
<feature type="domain" description="Tc1-like transposase DDE" evidence="2">
    <location>
        <begin position="170"/>
        <end position="309"/>
    </location>
</feature>
<dbReference type="InterPro" id="IPR012337">
    <property type="entry name" value="RNaseH-like_sf"/>
</dbReference>
<dbReference type="EMBL" id="CP075587">
    <property type="protein sequence ID" value="QYF48232.1"/>
    <property type="molecule type" value="Genomic_DNA"/>
</dbReference>
<protein>
    <submittedName>
        <fullName evidence="4">Transposase ISRhOegibbosus9</fullName>
    </submittedName>
</protein>
<dbReference type="Proteomes" id="UP000826014">
    <property type="component" value="Chromosome"/>
</dbReference>
<dbReference type="RefSeq" id="WP_220017706.1">
    <property type="nucleotide sequence ID" value="NZ_CP075587.1"/>
</dbReference>
<feature type="region of interest" description="Disordered" evidence="1">
    <location>
        <begin position="1"/>
        <end position="22"/>
    </location>
</feature>
<evidence type="ECO:0000256" key="1">
    <source>
        <dbReference type="SAM" id="MobiDB-lite"/>
    </source>
</evidence>
<name>A0ABX8V157_9BACT</name>
<dbReference type="InterPro" id="IPR038717">
    <property type="entry name" value="Tc1-like_DDE_dom"/>
</dbReference>
<evidence type="ECO:0000259" key="2">
    <source>
        <dbReference type="Pfam" id="PF13358"/>
    </source>
</evidence>
<dbReference type="SUPFAM" id="SSF46689">
    <property type="entry name" value="Homeodomain-like"/>
    <property type="match status" value="1"/>
</dbReference>
<dbReference type="PANTHER" id="PTHR46564:SF1">
    <property type="entry name" value="TRANSPOSASE"/>
    <property type="match status" value="1"/>
</dbReference>
<keyword evidence="5" id="KW-1185">Reference proteome</keyword>